<evidence type="ECO:0000313" key="2">
    <source>
        <dbReference type="Proteomes" id="UP001148629"/>
    </source>
</evidence>
<protein>
    <submittedName>
        <fullName evidence="1">Uncharacterized protein</fullName>
    </submittedName>
</protein>
<accession>A0ACC1RZB5</accession>
<reference evidence="1" key="1">
    <citation type="submission" date="2022-08" db="EMBL/GenBank/DDBJ databases">
        <title>Genome Sequence of Fusarium decemcellulare.</title>
        <authorList>
            <person name="Buettner E."/>
        </authorList>
    </citation>
    <scope>NUCLEOTIDE SEQUENCE</scope>
    <source>
        <strain evidence="1">Babe19</strain>
    </source>
</reference>
<evidence type="ECO:0000313" key="1">
    <source>
        <dbReference type="EMBL" id="KAJ3528783.1"/>
    </source>
</evidence>
<name>A0ACC1RZB5_9HYPO</name>
<dbReference type="EMBL" id="JANRMS010001367">
    <property type="protein sequence ID" value="KAJ3528783.1"/>
    <property type="molecule type" value="Genomic_DNA"/>
</dbReference>
<proteinExistence type="predicted"/>
<sequence length="93" mass="10555">MGIVWRFSALQTNGLVVAKLSEIASMALYRKVERNNTALVQVIAGEQRLDQFKVAAAIFITHTTRMEMMHHSFDLASLKRLNQRANMTTHDIP</sequence>
<organism evidence="1 2">
    <name type="scientific">Fusarium decemcellulare</name>
    <dbReference type="NCBI Taxonomy" id="57161"/>
    <lineage>
        <taxon>Eukaryota</taxon>
        <taxon>Fungi</taxon>
        <taxon>Dikarya</taxon>
        <taxon>Ascomycota</taxon>
        <taxon>Pezizomycotina</taxon>
        <taxon>Sordariomycetes</taxon>
        <taxon>Hypocreomycetidae</taxon>
        <taxon>Hypocreales</taxon>
        <taxon>Nectriaceae</taxon>
        <taxon>Fusarium</taxon>
        <taxon>Fusarium decemcellulare species complex</taxon>
    </lineage>
</organism>
<gene>
    <name evidence="1" type="ORF">NM208_g10047</name>
</gene>
<comment type="caution">
    <text evidence="1">The sequence shown here is derived from an EMBL/GenBank/DDBJ whole genome shotgun (WGS) entry which is preliminary data.</text>
</comment>
<keyword evidence="2" id="KW-1185">Reference proteome</keyword>
<dbReference type="Proteomes" id="UP001148629">
    <property type="component" value="Unassembled WGS sequence"/>
</dbReference>